<feature type="transmembrane region" description="Helical" evidence="7">
    <location>
        <begin position="346"/>
        <end position="375"/>
    </location>
</feature>
<evidence type="ECO:0000256" key="7">
    <source>
        <dbReference type="SAM" id="Phobius"/>
    </source>
</evidence>
<dbReference type="Proteomes" id="UP000019473">
    <property type="component" value="Unassembled WGS sequence"/>
</dbReference>
<evidence type="ECO:0000256" key="2">
    <source>
        <dbReference type="ARBA" id="ARBA00022448"/>
    </source>
</evidence>
<evidence type="ECO:0008006" key="10">
    <source>
        <dbReference type="Google" id="ProtNLM"/>
    </source>
</evidence>
<keyword evidence="2" id="KW-0813">Transport</keyword>
<dbReference type="InterPro" id="IPR004840">
    <property type="entry name" value="Amino_acid_permease_CS"/>
</dbReference>
<name>W9VSV3_9EURO</name>
<evidence type="ECO:0000313" key="9">
    <source>
        <dbReference type="Proteomes" id="UP000019473"/>
    </source>
</evidence>
<comment type="caution">
    <text evidence="8">The sequence shown here is derived from an EMBL/GenBank/DDBJ whole genome shotgun (WGS) entry which is preliminary data.</text>
</comment>
<evidence type="ECO:0000256" key="6">
    <source>
        <dbReference type="SAM" id="MobiDB-lite"/>
    </source>
</evidence>
<evidence type="ECO:0000256" key="5">
    <source>
        <dbReference type="ARBA" id="ARBA00023136"/>
    </source>
</evidence>
<feature type="transmembrane region" description="Helical" evidence="7">
    <location>
        <begin position="184"/>
        <end position="204"/>
    </location>
</feature>
<feature type="transmembrane region" description="Helical" evidence="7">
    <location>
        <begin position="396"/>
        <end position="418"/>
    </location>
</feature>
<dbReference type="GO" id="GO:0006865">
    <property type="term" value="P:amino acid transport"/>
    <property type="evidence" value="ECO:0007669"/>
    <property type="project" value="InterPro"/>
</dbReference>
<dbReference type="VEuPathDB" id="FungiDB:A1O7_09026"/>
<feature type="transmembrane region" description="Helical" evidence="7">
    <location>
        <begin position="459"/>
        <end position="481"/>
    </location>
</feature>
<keyword evidence="4 7" id="KW-1133">Transmembrane helix</keyword>
<evidence type="ECO:0000313" key="8">
    <source>
        <dbReference type="EMBL" id="EXJ56095.1"/>
    </source>
</evidence>
<dbReference type="HOGENOM" id="CLU_004495_5_0_1"/>
<feature type="transmembrane region" description="Helical" evidence="7">
    <location>
        <begin position="493"/>
        <end position="514"/>
    </location>
</feature>
<protein>
    <recommendedName>
        <fullName evidence="10">Amino acid permease</fullName>
    </recommendedName>
</protein>
<sequence length="540" mass="58782">MARARPPQNEGVLQDNGMGEAQTKEKRTSVAQMASSADELLDILGYQAELVRSRSTFQVAFMSFVLASVPYGLSTTLLYPIAGGGPVAVIWGWCLVCAIIFCLAVSLGEITTVYPTAGGVYYQTFMLSPPKWRRIAAWICGWSYTLGNITITLSVNFGTTLFFVACINIFQDSEGNGIFAAETYQYYLIFFAITLLCNAISALGNRWLPLLDTMTIYWTFGGVFAILICVLVIAKNGRNSGSFAFGKFEANTGWPEGWSFCIGLLHAAYATSATGMILSMCEEVQEPATQVPKAMCGALILNWLCGIIFLIPLMFVLPDLLDVISDPYGQPLPFILRSAIGNEGGAFALTVPILVLAIFCGVACTTAASRCIWAFSRDGAIPGSNWWKKVNKKLDVPLNAMMLSMVVQLLLGLIYFGSYAAFNAFSGSGVIFLTIAYVMPIFVSLIGGRTHLNEGSWNFGTIGVVCNVIAIAWSFFVLPLFSFPFFNPTTADTMNYASVVFVGGVLICGIWYLAWGKKNYQGPPAKAEDVERRRSSIVPH</sequence>
<dbReference type="Pfam" id="PF13520">
    <property type="entry name" value="AA_permease_2"/>
    <property type="match status" value="1"/>
</dbReference>
<dbReference type="STRING" id="1182544.W9VSV3"/>
<evidence type="ECO:0000256" key="4">
    <source>
        <dbReference type="ARBA" id="ARBA00022989"/>
    </source>
</evidence>
<proteinExistence type="predicted"/>
<keyword evidence="3 7" id="KW-0812">Transmembrane</keyword>
<reference evidence="8 9" key="1">
    <citation type="submission" date="2013-03" db="EMBL/GenBank/DDBJ databases">
        <title>The Genome Sequence of Cladophialophora yegresii CBS 114405.</title>
        <authorList>
            <consortium name="The Broad Institute Genomics Platform"/>
            <person name="Cuomo C."/>
            <person name="de Hoog S."/>
            <person name="Gorbushina A."/>
            <person name="Walker B."/>
            <person name="Young S.K."/>
            <person name="Zeng Q."/>
            <person name="Gargeya S."/>
            <person name="Fitzgerald M."/>
            <person name="Haas B."/>
            <person name="Abouelleil A."/>
            <person name="Allen A.W."/>
            <person name="Alvarado L."/>
            <person name="Arachchi H.M."/>
            <person name="Berlin A.M."/>
            <person name="Chapman S.B."/>
            <person name="Gainer-Dewar J."/>
            <person name="Goldberg J."/>
            <person name="Griggs A."/>
            <person name="Gujja S."/>
            <person name="Hansen M."/>
            <person name="Howarth C."/>
            <person name="Imamovic A."/>
            <person name="Ireland A."/>
            <person name="Larimer J."/>
            <person name="McCowan C."/>
            <person name="Murphy C."/>
            <person name="Pearson M."/>
            <person name="Poon T.W."/>
            <person name="Priest M."/>
            <person name="Roberts A."/>
            <person name="Saif S."/>
            <person name="Shea T."/>
            <person name="Sisk P."/>
            <person name="Sykes S."/>
            <person name="Wortman J."/>
            <person name="Nusbaum C."/>
            <person name="Birren B."/>
        </authorList>
    </citation>
    <scope>NUCLEOTIDE SEQUENCE [LARGE SCALE GENOMIC DNA]</scope>
    <source>
        <strain evidence="8 9">CBS 114405</strain>
    </source>
</reference>
<feature type="transmembrane region" description="Helical" evidence="7">
    <location>
        <begin position="216"/>
        <end position="237"/>
    </location>
</feature>
<dbReference type="PROSITE" id="PS00218">
    <property type="entry name" value="AMINO_ACID_PERMEASE_1"/>
    <property type="match status" value="1"/>
</dbReference>
<feature type="transmembrane region" description="Helical" evidence="7">
    <location>
        <begin position="299"/>
        <end position="317"/>
    </location>
</feature>
<feature type="transmembrane region" description="Helical" evidence="7">
    <location>
        <begin position="88"/>
        <end position="114"/>
    </location>
</feature>
<keyword evidence="5 7" id="KW-0472">Membrane</keyword>
<evidence type="ECO:0000256" key="1">
    <source>
        <dbReference type="ARBA" id="ARBA00004141"/>
    </source>
</evidence>
<dbReference type="PANTHER" id="PTHR45649:SF23">
    <property type="entry name" value="TRANSPORTER, PUTATIVE (EUROFUNG)-RELATED"/>
    <property type="match status" value="1"/>
</dbReference>
<feature type="transmembrane region" description="Helical" evidence="7">
    <location>
        <begin position="424"/>
        <end position="447"/>
    </location>
</feature>
<keyword evidence="9" id="KW-1185">Reference proteome</keyword>
<accession>W9VSV3</accession>
<dbReference type="OrthoDB" id="3900342at2759"/>
<feature type="region of interest" description="Disordered" evidence="6">
    <location>
        <begin position="1"/>
        <end position="20"/>
    </location>
</feature>
<comment type="subcellular location">
    <subcellularLocation>
        <location evidence="1">Membrane</location>
        <topology evidence="1">Multi-pass membrane protein</topology>
    </subcellularLocation>
</comment>
<dbReference type="PIRSF" id="PIRSF006060">
    <property type="entry name" value="AA_transporter"/>
    <property type="match status" value="1"/>
</dbReference>
<evidence type="ECO:0000256" key="3">
    <source>
        <dbReference type="ARBA" id="ARBA00022692"/>
    </source>
</evidence>
<dbReference type="AlphaFoldDB" id="W9VSV3"/>
<gene>
    <name evidence="8" type="ORF">A1O7_09026</name>
</gene>
<dbReference type="InterPro" id="IPR002293">
    <property type="entry name" value="AA/rel_permease1"/>
</dbReference>
<feature type="transmembrane region" description="Helical" evidence="7">
    <location>
        <begin position="135"/>
        <end position="164"/>
    </location>
</feature>
<dbReference type="RefSeq" id="XP_007761205.1">
    <property type="nucleotide sequence ID" value="XM_007763015.1"/>
</dbReference>
<dbReference type="eggNOG" id="KOG1289">
    <property type="taxonomic scope" value="Eukaryota"/>
</dbReference>
<dbReference type="GO" id="GO:0022857">
    <property type="term" value="F:transmembrane transporter activity"/>
    <property type="evidence" value="ECO:0007669"/>
    <property type="project" value="InterPro"/>
</dbReference>
<dbReference type="Gene3D" id="1.20.1740.10">
    <property type="entry name" value="Amino acid/polyamine transporter I"/>
    <property type="match status" value="1"/>
</dbReference>
<feature type="transmembrane region" description="Helical" evidence="7">
    <location>
        <begin position="59"/>
        <end position="82"/>
    </location>
</feature>
<dbReference type="EMBL" id="AMGW01000006">
    <property type="protein sequence ID" value="EXJ56095.1"/>
    <property type="molecule type" value="Genomic_DNA"/>
</dbReference>
<feature type="transmembrane region" description="Helical" evidence="7">
    <location>
        <begin position="257"/>
        <end position="278"/>
    </location>
</feature>
<organism evidence="8 9">
    <name type="scientific">Cladophialophora yegresii CBS 114405</name>
    <dbReference type="NCBI Taxonomy" id="1182544"/>
    <lineage>
        <taxon>Eukaryota</taxon>
        <taxon>Fungi</taxon>
        <taxon>Dikarya</taxon>
        <taxon>Ascomycota</taxon>
        <taxon>Pezizomycotina</taxon>
        <taxon>Eurotiomycetes</taxon>
        <taxon>Chaetothyriomycetidae</taxon>
        <taxon>Chaetothyriales</taxon>
        <taxon>Herpotrichiellaceae</taxon>
        <taxon>Cladophialophora</taxon>
    </lineage>
</organism>
<dbReference type="GeneID" id="19183590"/>
<dbReference type="PANTHER" id="PTHR45649">
    <property type="entry name" value="AMINO-ACID PERMEASE BAT1"/>
    <property type="match status" value="1"/>
</dbReference>
<dbReference type="GO" id="GO:0016020">
    <property type="term" value="C:membrane"/>
    <property type="evidence" value="ECO:0007669"/>
    <property type="project" value="UniProtKB-SubCell"/>
</dbReference>